<feature type="compositionally biased region" description="Basic residues" evidence="1">
    <location>
        <begin position="71"/>
        <end position="84"/>
    </location>
</feature>
<dbReference type="EMBL" id="OW240912">
    <property type="protein sequence ID" value="CAH2220806.1"/>
    <property type="molecule type" value="Genomic_DNA"/>
</dbReference>
<keyword evidence="3" id="KW-1185">Reference proteome</keyword>
<gene>
    <name evidence="2" type="ORF">PECUL_23A004356</name>
</gene>
<reference evidence="2" key="1">
    <citation type="submission" date="2022-03" db="EMBL/GenBank/DDBJ databases">
        <authorList>
            <person name="Alioto T."/>
            <person name="Alioto T."/>
            <person name="Gomez Garrido J."/>
        </authorList>
    </citation>
    <scope>NUCLEOTIDE SEQUENCE</scope>
</reference>
<dbReference type="AlphaFoldDB" id="A0AAD1VJ49"/>
<protein>
    <submittedName>
        <fullName evidence="2">Uncharacterized protein</fullName>
    </submittedName>
</protein>
<name>A0AAD1VJ49_PELCU</name>
<feature type="region of interest" description="Disordered" evidence="1">
    <location>
        <begin position="20"/>
        <end position="103"/>
    </location>
</feature>
<feature type="non-terminal residue" evidence="2">
    <location>
        <position position="153"/>
    </location>
</feature>
<organism evidence="2 3">
    <name type="scientific">Pelobates cultripes</name>
    <name type="common">Western spadefoot toad</name>
    <dbReference type="NCBI Taxonomy" id="61616"/>
    <lineage>
        <taxon>Eukaryota</taxon>
        <taxon>Metazoa</taxon>
        <taxon>Chordata</taxon>
        <taxon>Craniata</taxon>
        <taxon>Vertebrata</taxon>
        <taxon>Euteleostomi</taxon>
        <taxon>Amphibia</taxon>
        <taxon>Batrachia</taxon>
        <taxon>Anura</taxon>
        <taxon>Pelobatoidea</taxon>
        <taxon>Pelobatidae</taxon>
        <taxon>Pelobates</taxon>
    </lineage>
</organism>
<evidence type="ECO:0000313" key="3">
    <source>
        <dbReference type="Proteomes" id="UP001295444"/>
    </source>
</evidence>
<dbReference type="Proteomes" id="UP001295444">
    <property type="component" value="Chromosome 01"/>
</dbReference>
<evidence type="ECO:0000256" key="1">
    <source>
        <dbReference type="SAM" id="MobiDB-lite"/>
    </source>
</evidence>
<accession>A0AAD1VJ49</accession>
<evidence type="ECO:0000313" key="2">
    <source>
        <dbReference type="EMBL" id="CAH2220806.1"/>
    </source>
</evidence>
<sequence length="153" mass="16911">MEDSQNPSELQAMIAAAVTAAMEKASSKSFQTEQSISKQTHYGADSENSDSSRERSHRPKRHWKGEAAALRKLKGKAPAKRRSTTTRMVHEPTQISSGEEDAEPTHALAVLDEWQVVVSEQEDSDRDSAANSDPYLIREQILGEPQDSMTTSI</sequence>
<proteinExistence type="predicted"/>
<feature type="compositionally biased region" description="Polar residues" evidence="1">
    <location>
        <begin position="27"/>
        <end position="40"/>
    </location>
</feature>